<dbReference type="Proteomes" id="UP000317557">
    <property type="component" value="Unassembled WGS sequence"/>
</dbReference>
<evidence type="ECO:0000256" key="5">
    <source>
        <dbReference type="HAMAP-Rule" id="MF_01114"/>
    </source>
</evidence>
<keyword evidence="10" id="KW-1185">Reference proteome</keyword>
<dbReference type="RefSeq" id="WP_185957313.1">
    <property type="nucleotide sequence ID" value="NZ_FXTP01000013.1"/>
</dbReference>
<protein>
    <recommendedName>
        <fullName evidence="3 5">Regulatory protein RecX</fullName>
    </recommendedName>
</protein>
<dbReference type="Pfam" id="PF21982">
    <property type="entry name" value="RecX_HTH1"/>
    <property type="match status" value="1"/>
</dbReference>
<reference evidence="9 10" key="1">
    <citation type="submission" date="2017-05" db="EMBL/GenBank/DDBJ databases">
        <authorList>
            <person name="Varghese N."/>
            <person name="Submissions S."/>
        </authorList>
    </citation>
    <scope>NUCLEOTIDE SEQUENCE [LARGE SCALE GENOMIC DNA]</scope>
    <source>
        <strain evidence="9 10">DSM 21985</strain>
    </source>
</reference>
<evidence type="ECO:0000313" key="10">
    <source>
        <dbReference type="Proteomes" id="UP000317557"/>
    </source>
</evidence>
<dbReference type="InterPro" id="IPR036388">
    <property type="entry name" value="WH-like_DNA-bd_sf"/>
</dbReference>
<evidence type="ECO:0000256" key="3">
    <source>
        <dbReference type="ARBA" id="ARBA00018111"/>
    </source>
</evidence>
<evidence type="ECO:0000259" key="6">
    <source>
        <dbReference type="Pfam" id="PF02631"/>
    </source>
</evidence>
<dbReference type="Pfam" id="PF21981">
    <property type="entry name" value="RecX_HTH3"/>
    <property type="match status" value="1"/>
</dbReference>
<dbReference type="InterPro" id="IPR053925">
    <property type="entry name" value="RecX_HTH_3rd"/>
</dbReference>
<evidence type="ECO:0000256" key="2">
    <source>
        <dbReference type="ARBA" id="ARBA00009695"/>
    </source>
</evidence>
<dbReference type="AlphaFoldDB" id="A0A521ER67"/>
<comment type="similarity">
    <text evidence="2 5">Belongs to the RecX family.</text>
</comment>
<dbReference type="PANTHER" id="PTHR33602">
    <property type="entry name" value="REGULATORY PROTEIN RECX FAMILY PROTEIN"/>
    <property type="match status" value="1"/>
</dbReference>
<dbReference type="InterPro" id="IPR053926">
    <property type="entry name" value="RecX_HTH_1st"/>
</dbReference>
<dbReference type="InterPro" id="IPR003783">
    <property type="entry name" value="Regulatory_RecX"/>
</dbReference>
<evidence type="ECO:0000259" key="7">
    <source>
        <dbReference type="Pfam" id="PF21981"/>
    </source>
</evidence>
<feature type="domain" description="RecX first three-helical" evidence="8">
    <location>
        <begin position="81"/>
        <end position="119"/>
    </location>
</feature>
<dbReference type="EMBL" id="FXTP01000013">
    <property type="protein sequence ID" value="SMO86395.1"/>
    <property type="molecule type" value="Genomic_DNA"/>
</dbReference>
<feature type="domain" description="RecX third three-helical" evidence="7">
    <location>
        <begin position="178"/>
        <end position="222"/>
    </location>
</feature>
<feature type="domain" description="RecX second three-helical" evidence="6">
    <location>
        <begin position="127"/>
        <end position="168"/>
    </location>
</feature>
<sequence>MKTKRKSKEEKQEEAVQLLPAPVSDIQVQKKNSHRFSLFVDNQFLIGISESTLTNLSLKKGVEITPSLFWEIVEAEEQWAAREYFFRLLSRRDHSRKELRDKAYKKGYKGNFIDTLLDEFEQKEYIDDRKFAVKYASDKFEFNNWGPYKIRTQLFKKGVSKPVAEQVLQQVFDEDDIRESMIELVQKKKRKYQRAEPEKRKKKLFDYFMRKGYDSEYIMKYMDELLGIIEE</sequence>
<dbReference type="Gene3D" id="1.10.10.10">
    <property type="entry name" value="Winged helix-like DNA-binding domain superfamily/Winged helix DNA-binding domain"/>
    <property type="match status" value="3"/>
</dbReference>
<dbReference type="InterPro" id="IPR053924">
    <property type="entry name" value="RecX_HTH_2nd"/>
</dbReference>
<accession>A0A521ER67</accession>
<name>A0A521ER67_9BACT</name>
<evidence type="ECO:0000259" key="8">
    <source>
        <dbReference type="Pfam" id="PF21982"/>
    </source>
</evidence>
<proteinExistence type="inferred from homology"/>
<keyword evidence="4 5" id="KW-0963">Cytoplasm</keyword>
<dbReference type="Pfam" id="PF02631">
    <property type="entry name" value="RecX_HTH2"/>
    <property type="match status" value="1"/>
</dbReference>
<comment type="subcellular location">
    <subcellularLocation>
        <location evidence="1 5">Cytoplasm</location>
    </subcellularLocation>
</comment>
<evidence type="ECO:0000256" key="1">
    <source>
        <dbReference type="ARBA" id="ARBA00004496"/>
    </source>
</evidence>
<evidence type="ECO:0000256" key="4">
    <source>
        <dbReference type="ARBA" id="ARBA00022490"/>
    </source>
</evidence>
<dbReference type="PANTHER" id="PTHR33602:SF1">
    <property type="entry name" value="REGULATORY PROTEIN RECX FAMILY PROTEIN"/>
    <property type="match status" value="1"/>
</dbReference>
<dbReference type="HAMAP" id="MF_01114">
    <property type="entry name" value="RecX"/>
    <property type="match status" value="1"/>
</dbReference>
<dbReference type="GO" id="GO:0006282">
    <property type="term" value="P:regulation of DNA repair"/>
    <property type="evidence" value="ECO:0007669"/>
    <property type="project" value="UniProtKB-UniRule"/>
</dbReference>
<organism evidence="9 10">
    <name type="scientific">Gracilimonas mengyeensis</name>
    <dbReference type="NCBI Taxonomy" id="1302730"/>
    <lineage>
        <taxon>Bacteria</taxon>
        <taxon>Pseudomonadati</taxon>
        <taxon>Balneolota</taxon>
        <taxon>Balneolia</taxon>
        <taxon>Balneolales</taxon>
        <taxon>Balneolaceae</taxon>
        <taxon>Gracilimonas</taxon>
    </lineage>
</organism>
<comment type="function">
    <text evidence="5">Modulates RecA activity.</text>
</comment>
<evidence type="ECO:0000313" key="9">
    <source>
        <dbReference type="EMBL" id="SMO86395.1"/>
    </source>
</evidence>
<dbReference type="GO" id="GO:0005737">
    <property type="term" value="C:cytoplasm"/>
    <property type="evidence" value="ECO:0007669"/>
    <property type="project" value="UniProtKB-SubCell"/>
</dbReference>
<gene>
    <name evidence="5" type="primary">recX</name>
    <name evidence="9" type="ORF">SAMN06265219_11367</name>
</gene>